<evidence type="ECO:0000313" key="4">
    <source>
        <dbReference type="Proteomes" id="UP000293360"/>
    </source>
</evidence>
<evidence type="ECO:0000313" key="3">
    <source>
        <dbReference type="EMBL" id="RYP09032.1"/>
    </source>
</evidence>
<keyword evidence="2" id="KW-0812">Transmembrane</keyword>
<comment type="caution">
    <text evidence="3">The sequence shown here is derived from an EMBL/GenBank/DDBJ whole genome shotgun (WGS) entry which is preliminary data.</text>
</comment>
<feature type="compositionally biased region" description="Basic and acidic residues" evidence="1">
    <location>
        <begin position="50"/>
        <end position="60"/>
    </location>
</feature>
<dbReference type="OrthoDB" id="5231661at2759"/>
<gene>
    <name evidence="3" type="ORF">DL764_001528</name>
</gene>
<accession>A0A4Q4TQV1</accession>
<proteinExistence type="predicted"/>
<organism evidence="3 4">
    <name type="scientific">Monosporascus ibericus</name>
    <dbReference type="NCBI Taxonomy" id="155417"/>
    <lineage>
        <taxon>Eukaryota</taxon>
        <taxon>Fungi</taxon>
        <taxon>Dikarya</taxon>
        <taxon>Ascomycota</taxon>
        <taxon>Pezizomycotina</taxon>
        <taxon>Sordariomycetes</taxon>
        <taxon>Xylariomycetidae</taxon>
        <taxon>Xylariales</taxon>
        <taxon>Xylariales incertae sedis</taxon>
        <taxon>Monosporascus</taxon>
    </lineage>
</organism>
<feature type="region of interest" description="Disordered" evidence="1">
    <location>
        <begin position="12"/>
        <end position="69"/>
    </location>
</feature>
<keyword evidence="2" id="KW-0472">Membrane</keyword>
<name>A0A4Q4TQV1_9PEZI</name>
<dbReference type="Proteomes" id="UP000293360">
    <property type="component" value="Unassembled WGS sequence"/>
</dbReference>
<dbReference type="EMBL" id="QJNU01000048">
    <property type="protein sequence ID" value="RYP09032.1"/>
    <property type="molecule type" value="Genomic_DNA"/>
</dbReference>
<feature type="transmembrane region" description="Helical" evidence="2">
    <location>
        <begin position="83"/>
        <end position="105"/>
    </location>
</feature>
<feature type="compositionally biased region" description="Polar residues" evidence="1">
    <location>
        <begin position="24"/>
        <end position="45"/>
    </location>
</feature>
<dbReference type="AlphaFoldDB" id="A0A4Q4TQV1"/>
<keyword evidence="2" id="KW-1133">Transmembrane helix</keyword>
<protein>
    <submittedName>
        <fullName evidence="3">Uncharacterized protein</fullName>
    </submittedName>
</protein>
<evidence type="ECO:0000256" key="2">
    <source>
        <dbReference type="SAM" id="Phobius"/>
    </source>
</evidence>
<sequence length="120" mass="13507">MLPSRLAASFRKAGNKTHIFRPSPQLTRPNPSQPFQSLMRSSFSTHHARLREQTKGHDGKTPGSPELPQISFADLGMSRNVKVVVYVLIGIFGTIESVFWAQAIWRWFKGEKDDAAQEQA</sequence>
<keyword evidence="4" id="KW-1185">Reference proteome</keyword>
<reference evidence="3 4" key="1">
    <citation type="submission" date="2018-06" db="EMBL/GenBank/DDBJ databases">
        <title>Complete Genomes of Monosporascus.</title>
        <authorList>
            <person name="Robinson A.J."/>
            <person name="Natvig D.O."/>
        </authorList>
    </citation>
    <scope>NUCLEOTIDE SEQUENCE [LARGE SCALE GENOMIC DNA]</scope>
    <source>
        <strain evidence="3 4">CBS 110550</strain>
    </source>
</reference>
<evidence type="ECO:0000256" key="1">
    <source>
        <dbReference type="SAM" id="MobiDB-lite"/>
    </source>
</evidence>